<dbReference type="SUPFAM" id="SSF53187">
    <property type="entry name" value="Zn-dependent exopeptidases"/>
    <property type="match status" value="1"/>
</dbReference>
<dbReference type="Pfam" id="PF00246">
    <property type="entry name" value="Peptidase_M14"/>
    <property type="match status" value="1"/>
</dbReference>
<keyword evidence="3" id="KW-1185">Reference proteome</keyword>
<feature type="domain" description="Peptidase M14" evidence="1">
    <location>
        <begin position="43"/>
        <end position="173"/>
    </location>
</feature>
<evidence type="ECO:0000313" key="2">
    <source>
        <dbReference type="EMBL" id="TYP97298.1"/>
    </source>
</evidence>
<dbReference type="AlphaFoldDB" id="A0A5S5DPJ7"/>
<dbReference type="GO" id="GO:0004181">
    <property type="term" value="F:metallocarboxypeptidase activity"/>
    <property type="evidence" value="ECO:0007669"/>
    <property type="project" value="InterPro"/>
</dbReference>
<organism evidence="2 3">
    <name type="scientific">Sphingobacterium allocomposti</name>
    <dbReference type="NCBI Taxonomy" id="415956"/>
    <lineage>
        <taxon>Bacteria</taxon>
        <taxon>Pseudomonadati</taxon>
        <taxon>Bacteroidota</taxon>
        <taxon>Sphingobacteriia</taxon>
        <taxon>Sphingobacteriales</taxon>
        <taxon>Sphingobacteriaceae</taxon>
        <taxon>Sphingobacterium</taxon>
    </lineage>
</organism>
<keyword evidence="2" id="KW-0378">Hydrolase</keyword>
<proteinExistence type="predicted"/>
<dbReference type="GO" id="GO:0008270">
    <property type="term" value="F:zinc ion binding"/>
    <property type="evidence" value="ECO:0007669"/>
    <property type="project" value="InterPro"/>
</dbReference>
<comment type="caution">
    <text evidence="2">The sequence shown here is derived from an EMBL/GenBank/DDBJ whole genome shotgun (WGS) entry which is preliminary data.</text>
</comment>
<dbReference type="GO" id="GO:0006508">
    <property type="term" value="P:proteolysis"/>
    <property type="evidence" value="ECO:0007669"/>
    <property type="project" value="InterPro"/>
</dbReference>
<sequence>MRRIVLLIIVLFISNEMVYGQKIAFEQDPERNVTSTYEELIDFYKKIARRDGRAKLMEVGQTDVGKPLHLLVLSADRDFDPKDIKAKGKAVMLINNGIHPGEPEGIDASMMFVRDLLLGNKLPADVVICVVPVYNVSGMLDRGTSRANQNGPVSYGFRGSRQHYDLNRDFIKSDTRNAKLFQHVFHTWDPDIFFDTHTSNGADYQYVMTLIATHPDKLSSPLSDFMQEKFTAPLYKRMEKSGIPMIPYVNTKEETPESGLVAFLETPRYSTGYAALHHTIGYMPETHMWKPYEQRVKAMYVLLNHLLAITAEEHKALVQIRTLTREAAQKQEIFPLSWKLDTDSVDTLSFLGYRAGRKASNISGAQRLFYDRQQPTAIQIPYYHHYKPDVRVKKPVAYVIPQAYDDVIALLRLNGVQMRALERDTVLEVETYYIEAYQTSRQPYEGHYLHDNVRTRSVVGGMAFYAGDWIVETDQQAVRYIIETLEPAATDSFFNWNFFDAILSQKEYFAPYIFEEEAERLLKEHPGWRDELEHEKQRDEQLRQNGRLQLDWIYKKSAYYEKSHLRYPVARLLKSP</sequence>
<dbReference type="Gene3D" id="3.40.630.10">
    <property type="entry name" value="Zn peptidases"/>
    <property type="match status" value="1"/>
</dbReference>
<keyword evidence="2" id="KW-0121">Carboxypeptidase</keyword>
<dbReference type="RefSeq" id="WP_148907681.1">
    <property type="nucleotide sequence ID" value="NZ_VNHX01000003.1"/>
</dbReference>
<evidence type="ECO:0000259" key="1">
    <source>
        <dbReference type="Pfam" id="PF00246"/>
    </source>
</evidence>
<keyword evidence="2" id="KW-0645">Protease</keyword>
<dbReference type="OrthoDB" id="9767214at2"/>
<reference evidence="2 3" key="1">
    <citation type="submission" date="2019-07" db="EMBL/GenBank/DDBJ databases">
        <title>Genomic Encyclopedia of Archaeal and Bacterial Type Strains, Phase II (KMG-II): from individual species to whole genera.</title>
        <authorList>
            <person name="Goeker M."/>
        </authorList>
    </citation>
    <scope>NUCLEOTIDE SEQUENCE [LARGE SCALE GENOMIC DNA]</scope>
    <source>
        <strain evidence="2 3">DSM 18850</strain>
    </source>
</reference>
<dbReference type="EMBL" id="VNHX01000003">
    <property type="protein sequence ID" value="TYP97298.1"/>
    <property type="molecule type" value="Genomic_DNA"/>
</dbReference>
<name>A0A5S5DPJ7_9SPHI</name>
<protein>
    <submittedName>
        <fullName evidence="2">Zinc carboxypeptidase</fullName>
    </submittedName>
</protein>
<dbReference type="Proteomes" id="UP000325105">
    <property type="component" value="Unassembled WGS sequence"/>
</dbReference>
<accession>A0A5S5DPJ7</accession>
<dbReference type="InterPro" id="IPR000834">
    <property type="entry name" value="Peptidase_M14"/>
</dbReference>
<evidence type="ECO:0000313" key="3">
    <source>
        <dbReference type="Proteomes" id="UP000325105"/>
    </source>
</evidence>
<gene>
    <name evidence="2" type="ORF">BC792_103225</name>
</gene>